<evidence type="ECO:0000256" key="1">
    <source>
        <dbReference type="ARBA" id="ARBA00023002"/>
    </source>
</evidence>
<accession>A0A9P7ZZG6</accession>
<keyword evidence="1" id="KW-0560">Oxidoreductase</keyword>
<evidence type="ECO:0000313" key="3">
    <source>
        <dbReference type="EMBL" id="KAG9319527.1"/>
    </source>
</evidence>
<protein>
    <recommendedName>
        <fullName evidence="2">NADP-dependent oxidoreductase domain-containing protein</fullName>
    </recommendedName>
</protein>
<proteinExistence type="predicted"/>
<dbReference type="SUPFAM" id="SSF51430">
    <property type="entry name" value="NAD(P)-linked oxidoreductase"/>
    <property type="match status" value="1"/>
</dbReference>
<dbReference type="InterPro" id="IPR023210">
    <property type="entry name" value="NADP_OxRdtase_dom"/>
</dbReference>
<sequence>MSIPRVILGTMTFALESSQDGPTPVRVRGAESVKVFLDSFHAHGHSELDTARIYCSGDTETVLGQLPMDRFKIATKVWPTHPGAHAAKSLKATFRKSLEALKTKVDIFYLHAPDYTTPFEETIKAVDELYRDGLFERFGLSNFAAWQVTLIHQLCKHNGYVLPTVYQGMYNAINREVTKELFPCLKELNISFYGFNPIAGGILSGKHKFEDDEGHGGSFDSNTLAGKAYRERYWNGLVFEAVDTLNKTASENNLTLVGASLRWMRYHSGLDAKDGIIIGASSLRHLEDNLKDLAIGPLPQVMVDAFDRAWEKVRATSPSYFRADQVFLED</sequence>
<dbReference type="InterPro" id="IPR050523">
    <property type="entry name" value="AKR_Detox_Biosynth"/>
</dbReference>
<dbReference type="Proteomes" id="UP000717515">
    <property type="component" value="Unassembled WGS sequence"/>
</dbReference>
<evidence type="ECO:0000259" key="2">
    <source>
        <dbReference type="Pfam" id="PF00248"/>
    </source>
</evidence>
<dbReference type="CDD" id="cd19075">
    <property type="entry name" value="AKR_AKR7A1-5"/>
    <property type="match status" value="1"/>
</dbReference>
<feature type="domain" description="NADP-dependent oxidoreductase" evidence="2">
    <location>
        <begin position="6"/>
        <end position="310"/>
    </location>
</feature>
<dbReference type="EMBL" id="JAIFTL010000429">
    <property type="protein sequence ID" value="KAG9319527.1"/>
    <property type="molecule type" value="Genomic_DNA"/>
</dbReference>
<dbReference type="Pfam" id="PF00248">
    <property type="entry name" value="Aldo_ket_red"/>
    <property type="match status" value="1"/>
</dbReference>
<organism evidence="3 4">
    <name type="scientific">Mortierella alpina</name>
    <name type="common">Oleaginous fungus</name>
    <name type="synonym">Mortierella renispora</name>
    <dbReference type="NCBI Taxonomy" id="64518"/>
    <lineage>
        <taxon>Eukaryota</taxon>
        <taxon>Fungi</taxon>
        <taxon>Fungi incertae sedis</taxon>
        <taxon>Mucoromycota</taxon>
        <taxon>Mortierellomycotina</taxon>
        <taxon>Mortierellomycetes</taxon>
        <taxon>Mortierellales</taxon>
        <taxon>Mortierellaceae</taxon>
        <taxon>Mortierella</taxon>
    </lineage>
</organism>
<dbReference type="InterPro" id="IPR036812">
    <property type="entry name" value="NAD(P)_OxRdtase_dom_sf"/>
</dbReference>
<name>A0A9P7ZZG6_MORAP</name>
<dbReference type="PANTHER" id="PTHR43364">
    <property type="entry name" value="NADH-SPECIFIC METHYLGLYOXAL REDUCTASE-RELATED"/>
    <property type="match status" value="1"/>
</dbReference>
<dbReference type="Gene3D" id="3.20.20.100">
    <property type="entry name" value="NADP-dependent oxidoreductase domain"/>
    <property type="match status" value="1"/>
</dbReference>
<gene>
    <name evidence="3" type="ORF">KVV02_000562</name>
</gene>
<reference evidence="3" key="1">
    <citation type="submission" date="2021-07" db="EMBL/GenBank/DDBJ databases">
        <title>Draft genome of Mortierella alpina, strain LL118, isolated from an aspen leaf litter sample.</title>
        <authorList>
            <person name="Yang S."/>
            <person name="Vinatzer B.A."/>
        </authorList>
    </citation>
    <scope>NUCLEOTIDE SEQUENCE</scope>
    <source>
        <strain evidence="3">LL118</strain>
    </source>
</reference>
<dbReference type="AlphaFoldDB" id="A0A9P7ZZG6"/>
<comment type="caution">
    <text evidence="3">The sequence shown here is derived from an EMBL/GenBank/DDBJ whole genome shotgun (WGS) entry which is preliminary data.</text>
</comment>
<dbReference type="GO" id="GO:0016491">
    <property type="term" value="F:oxidoreductase activity"/>
    <property type="evidence" value="ECO:0007669"/>
    <property type="project" value="UniProtKB-KW"/>
</dbReference>
<dbReference type="PANTHER" id="PTHR43364:SF4">
    <property type="entry name" value="NAD(P)-LINKED OXIDOREDUCTASE SUPERFAMILY PROTEIN"/>
    <property type="match status" value="1"/>
</dbReference>
<evidence type="ECO:0000313" key="4">
    <source>
        <dbReference type="Proteomes" id="UP000717515"/>
    </source>
</evidence>